<dbReference type="Pfam" id="PF00149">
    <property type="entry name" value="Metallophos"/>
    <property type="match status" value="1"/>
</dbReference>
<organism evidence="16 17">
    <name type="scientific">Macrostomum lignano</name>
    <dbReference type="NCBI Taxonomy" id="282301"/>
    <lineage>
        <taxon>Eukaryota</taxon>
        <taxon>Metazoa</taxon>
        <taxon>Spiralia</taxon>
        <taxon>Lophotrochozoa</taxon>
        <taxon>Platyhelminthes</taxon>
        <taxon>Rhabditophora</taxon>
        <taxon>Macrostomorpha</taxon>
        <taxon>Macrostomida</taxon>
        <taxon>Macrostomidae</taxon>
        <taxon>Macrostomum</taxon>
    </lineage>
</organism>
<dbReference type="GO" id="GO:0003676">
    <property type="term" value="F:nucleic acid binding"/>
    <property type="evidence" value="ECO:0007669"/>
    <property type="project" value="InterPro"/>
</dbReference>
<keyword evidence="4" id="KW-0479">Metal-binding</keyword>
<evidence type="ECO:0000256" key="5">
    <source>
        <dbReference type="ARBA" id="ARBA00022801"/>
    </source>
</evidence>
<feature type="compositionally biased region" description="Low complexity" evidence="14">
    <location>
        <begin position="491"/>
        <end position="506"/>
    </location>
</feature>
<evidence type="ECO:0000256" key="10">
    <source>
        <dbReference type="ARBA" id="ARBA00047761"/>
    </source>
</evidence>
<comment type="catalytic activity">
    <reaction evidence="10">
        <text>O-phospho-L-seryl-[protein] + H2O = L-seryl-[protein] + phosphate</text>
        <dbReference type="Rhea" id="RHEA:20629"/>
        <dbReference type="Rhea" id="RHEA-COMP:9863"/>
        <dbReference type="Rhea" id="RHEA-COMP:11604"/>
        <dbReference type="ChEBI" id="CHEBI:15377"/>
        <dbReference type="ChEBI" id="CHEBI:29999"/>
        <dbReference type="ChEBI" id="CHEBI:43474"/>
        <dbReference type="ChEBI" id="CHEBI:83421"/>
        <dbReference type="EC" id="3.1.3.16"/>
    </reaction>
</comment>
<feature type="compositionally biased region" description="Polar residues" evidence="14">
    <location>
        <begin position="332"/>
        <end position="352"/>
    </location>
</feature>
<evidence type="ECO:0000256" key="11">
    <source>
        <dbReference type="ARBA" id="ARBA00048336"/>
    </source>
</evidence>
<evidence type="ECO:0000313" key="17">
    <source>
        <dbReference type="WBParaSite" id="maker-uti_cns_0011916-snap-gene-0.2-mRNA-1"/>
    </source>
</evidence>
<dbReference type="SUPFAM" id="SSF56300">
    <property type="entry name" value="Metallo-dependent phosphatases"/>
    <property type="match status" value="1"/>
</dbReference>
<dbReference type="InterPro" id="IPR006186">
    <property type="entry name" value="Ser/Thr-sp_prot-phosphatase"/>
</dbReference>
<keyword evidence="9" id="KW-0408">Iron</keyword>
<dbReference type="Gene3D" id="4.10.60.10">
    <property type="entry name" value="Zinc finger, CCHC-type"/>
    <property type="match status" value="1"/>
</dbReference>
<evidence type="ECO:0000256" key="3">
    <source>
        <dbReference type="ARBA" id="ARBA00009905"/>
    </source>
</evidence>
<dbReference type="InterPro" id="IPR004843">
    <property type="entry name" value="Calcineurin-like_PHP"/>
</dbReference>
<evidence type="ECO:0000256" key="13">
    <source>
        <dbReference type="RuleBase" id="RU004273"/>
    </source>
</evidence>
<dbReference type="Pfam" id="PF00098">
    <property type="entry name" value="zf-CCHC"/>
    <property type="match status" value="1"/>
</dbReference>
<dbReference type="WBParaSite" id="maker-uti_cns_0011916-snap-gene-0.2-mRNA-1">
    <property type="protein sequence ID" value="maker-uti_cns_0011916-snap-gene-0.2-mRNA-1"/>
    <property type="gene ID" value="maker-uti_cns_0011916-snap-gene-0.2"/>
</dbReference>
<dbReference type="GO" id="GO:0097720">
    <property type="term" value="P:calcineurin-mediated signaling"/>
    <property type="evidence" value="ECO:0007669"/>
    <property type="project" value="InterPro"/>
</dbReference>
<dbReference type="PRINTS" id="PR00114">
    <property type="entry name" value="STPHPHTASE"/>
</dbReference>
<evidence type="ECO:0000256" key="6">
    <source>
        <dbReference type="ARBA" id="ARBA00022833"/>
    </source>
</evidence>
<evidence type="ECO:0000256" key="1">
    <source>
        <dbReference type="ARBA" id="ARBA00001947"/>
    </source>
</evidence>
<sequence length="851" mass="97390">CFEHARHLLRLPGVGFGIRGRIVVLRRRRHRLPLAEAANVVPLLEPVAEKAAGLVELRLPAGMRRLQRMESHNSVAKPKPYRLGSDFELFLRIFNNYCQGNSIDESAKVYQLLSLLDEDAYKVYINLGLASTESFESIEKTLKDKFKPVGQKEEAKLELMNRRQKEDESLEEFYDALVELVRKAGLENQARERVSERFEAGIANYKVRRAVIAYRRTHESKYQTQDLLTAAKNEEILEELANPGSQKNRKEAGGLKYFDSSSRKRAEKSQHPARDQGHQSFGPQFASPSNYPSQYQSYQNYQPQFDYRQWQPRFAHRQMNPSYRPQAPVQPPNSFRPQHHMSSYSRPYNRQSSPFVRPAMTRPPRFGHEAGGANDRFKPSGANAPNARKACYECGEETHLARDCPANGRCERMVRVVKDGIRLAQSELSLAWDEVLPHALMVQRSTKKSCVNIEKRKLEVLVMTARRSQKESKWRFRGQRELDFCNTAANANQQAQASPAGSQARQIPVRTPPNLMHLSPVHSTPPQRAGTNNVSWIPRLRNRAAIRPPERYVVLWRNVYGKFLSEVVAIKRGVPFPPSHRLTAQEVFDAKGRPNAAKLKEHFVLEGRVTEEVALRIISDGAALLRQEKTMLEIEAPVTVCGDIHGQFYDLMKLFEVGGPPGTTRYLFLGDYVDRGYFSIECVLYLWALKILHSNMLFLLRGNHECRHLTEYFTFKQECKIKYSERVYDACMDAFDCLALAALMNQQFLCVHGGLSPEVHNLDDIRKIDRFKEPPAFGPMCDLLWSDPLEDFGQEKNLDHFTHNSVRGCSYFYSYSACCDFLASNNLLSIIRAHEAQDAGAPNYLDVYNNK</sequence>
<name>A0A1I8IEV8_9PLAT</name>
<dbReference type="Gene3D" id="3.60.21.10">
    <property type="match status" value="1"/>
</dbReference>
<dbReference type="SUPFAM" id="SSF57756">
    <property type="entry name" value="Retrovirus zinc finger-like domains"/>
    <property type="match status" value="1"/>
</dbReference>
<dbReference type="CDD" id="cd07416">
    <property type="entry name" value="MPP_PP2B"/>
    <property type="match status" value="1"/>
</dbReference>
<dbReference type="InterPro" id="IPR041751">
    <property type="entry name" value="MPP_PP2B"/>
</dbReference>
<feature type="region of interest" description="Disordered" evidence="14">
    <location>
        <begin position="240"/>
        <end position="296"/>
    </location>
</feature>
<dbReference type="FunFam" id="3.60.21.10:FF:000278">
    <property type="entry name" value="Protein CBG07490"/>
    <property type="match status" value="1"/>
</dbReference>
<evidence type="ECO:0000256" key="8">
    <source>
        <dbReference type="ARBA" id="ARBA00022912"/>
    </source>
</evidence>
<dbReference type="PROSITE" id="PS50158">
    <property type="entry name" value="ZF_CCHC"/>
    <property type="match status" value="1"/>
</dbReference>
<dbReference type="GO" id="GO:0033192">
    <property type="term" value="F:calmodulin-dependent protein phosphatase activity"/>
    <property type="evidence" value="ECO:0007669"/>
    <property type="project" value="InterPro"/>
</dbReference>
<comment type="cofactor">
    <cofactor evidence="2">
        <name>Fe(3+)</name>
        <dbReference type="ChEBI" id="CHEBI:29034"/>
    </cofactor>
</comment>
<keyword evidence="12" id="KW-0863">Zinc-finger</keyword>
<evidence type="ECO:0000256" key="14">
    <source>
        <dbReference type="SAM" id="MobiDB-lite"/>
    </source>
</evidence>
<reference evidence="17" key="1">
    <citation type="submission" date="2016-11" db="UniProtKB">
        <authorList>
            <consortium name="WormBaseParasite"/>
        </authorList>
    </citation>
    <scope>IDENTIFICATION</scope>
</reference>
<evidence type="ECO:0000259" key="15">
    <source>
        <dbReference type="PROSITE" id="PS50158"/>
    </source>
</evidence>
<accession>A0A1I8IEV8</accession>
<dbReference type="InterPro" id="IPR029052">
    <property type="entry name" value="Metallo-depent_PP-like"/>
</dbReference>
<dbReference type="Proteomes" id="UP000095280">
    <property type="component" value="Unplaced"/>
</dbReference>
<comment type="cofactor">
    <cofactor evidence="1">
        <name>Zn(2+)</name>
        <dbReference type="ChEBI" id="CHEBI:29105"/>
    </cofactor>
</comment>
<keyword evidence="16" id="KW-1185">Reference proteome</keyword>
<dbReference type="SMART" id="SM00156">
    <property type="entry name" value="PP2Ac"/>
    <property type="match status" value="1"/>
</dbReference>
<proteinExistence type="inferred from homology"/>
<feature type="domain" description="CCHC-type" evidence="15">
    <location>
        <begin position="391"/>
        <end position="405"/>
    </location>
</feature>
<dbReference type="GO" id="GO:0008270">
    <property type="term" value="F:zinc ion binding"/>
    <property type="evidence" value="ECO:0007669"/>
    <property type="project" value="UniProtKB-KW"/>
</dbReference>
<dbReference type="InterPro" id="IPR043360">
    <property type="entry name" value="PP2B"/>
</dbReference>
<keyword evidence="8" id="KW-0904">Protein phosphatase</keyword>
<dbReference type="AlphaFoldDB" id="A0A1I8IEV8"/>
<evidence type="ECO:0000256" key="7">
    <source>
        <dbReference type="ARBA" id="ARBA00022860"/>
    </source>
</evidence>
<evidence type="ECO:0000256" key="12">
    <source>
        <dbReference type="PROSITE-ProRule" id="PRU00047"/>
    </source>
</evidence>
<evidence type="ECO:0000256" key="2">
    <source>
        <dbReference type="ARBA" id="ARBA00001965"/>
    </source>
</evidence>
<dbReference type="GO" id="GO:0005516">
    <property type="term" value="F:calmodulin binding"/>
    <property type="evidence" value="ECO:0007669"/>
    <property type="project" value="UniProtKB-KW"/>
</dbReference>
<keyword evidence="5 13" id="KW-0378">Hydrolase</keyword>
<feature type="region of interest" description="Disordered" evidence="14">
    <location>
        <begin position="491"/>
        <end position="533"/>
    </location>
</feature>
<comment type="catalytic activity">
    <reaction evidence="11 13">
        <text>O-phospho-L-threonyl-[protein] + H2O = L-threonyl-[protein] + phosphate</text>
        <dbReference type="Rhea" id="RHEA:47004"/>
        <dbReference type="Rhea" id="RHEA-COMP:11060"/>
        <dbReference type="Rhea" id="RHEA-COMP:11605"/>
        <dbReference type="ChEBI" id="CHEBI:15377"/>
        <dbReference type="ChEBI" id="CHEBI:30013"/>
        <dbReference type="ChEBI" id="CHEBI:43474"/>
        <dbReference type="ChEBI" id="CHEBI:61977"/>
        <dbReference type="EC" id="3.1.3.16"/>
    </reaction>
</comment>
<feature type="region of interest" description="Disordered" evidence="14">
    <location>
        <begin position="320"/>
        <end position="352"/>
    </location>
</feature>
<dbReference type="InterPro" id="IPR036875">
    <property type="entry name" value="Znf_CCHC_sf"/>
</dbReference>
<evidence type="ECO:0000313" key="16">
    <source>
        <dbReference type="Proteomes" id="UP000095280"/>
    </source>
</evidence>
<dbReference type="EC" id="3.1.3.16" evidence="13"/>
<evidence type="ECO:0000256" key="9">
    <source>
        <dbReference type="ARBA" id="ARBA00023004"/>
    </source>
</evidence>
<feature type="compositionally biased region" description="Basic and acidic residues" evidence="14">
    <location>
        <begin position="261"/>
        <end position="277"/>
    </location>
</feature>
<dbReference type="SMART" id="SM00343">
    <property type="entry name" value="ZnF_C2HC"/>
    <property type="match status" value="1"/>
</dbReference>
<dbReference type="PANTHER" id="PTHR45673">
    <property type="entry name" value="SERINE/THREONINE-PROTEIN PHOSPHATASE 2B CATALYTIC SUBUNIT 1-RELATED"/>
    <property type="match status" value="1"/>
</dbReference>
<keyword evidence="6" id="KW-0862">Zinc</keyword>
<evidence type="ECO:0000256" key="4">
    <source>
        <dbReference type="ARBA" id="ARBA00022723"/>
    </source>
</evidence>
<feature type="compositionally biased region" description="Low complexity" evidence="14">
    <location>
        <begin position="287"/>
        <end position="296"/>
    </location>
</feature>
<dbReference type="PROSITE" id="PS00125">
    <property type="entry name" value="SER_THR_PHOSPHATASE"/>
    <property type="match status" value="1"/>
</dbReference>
<protein>
    <recommendedName>
        <fullName evidence="13">Serine/threonine-protein phosphatase</fullName>
        <ecNumber evidence="13">3.1.3.16</ecNumber>
    </recommendedName>
</protein>
<dbReference type="InterPro" id="IPR001878">
    <property type="entry name" value="Znf_CCHC"/>
</dbReference>
<comment type="similarity">
    <text evidence="3">Belongs to the PPP phosphatase family. PP-2B subfamily.</text>
</comment>
<feature type="compositionally biased region" description="Polar residues" evidence="14">
    <location>
        <begin position="521"/>
        <end position="533"/>
    </location>
</feature>
<keyword evidence="7" id="KW-0112">Calmodulin-binding</keyword>